<dbReference type="RefSeq" id="XP_009175537.1">
    <property type="nucleotide sequence ID" value="XM_009177273.1"/>
</dbReference>
<proteinExistence type="predicted"/>
<evidence type="ECO:0000256" key="1">
    <source>
        <dbReference type="SAM" id="MobiDB-lite"/>
    </source>
</evidence>
<dbReference type="CTD" id="20324968"/>
<dbReference type="Proteomes" id="UP000054324">
    <property type="component" value="Unassembled WGS sequence"/>
</dbReference>
<evidence type="ECO:0000313" key="2">
    <source>
        <dbReference type="EMBL" id="KER20707.1"/>
    </source>
</evidence>
<protein>
    <submittedName>
        <fullName evidence="2">Uncharacterized protein</fullName>
    </submittedName>
</protein>
<accession>A0A074Z5B0</accession>
<evidence type="ECO:0000313" key="3">
    <source>
        <dbReference type="Proteomes" id="UP000054324"/>
    </source>
</evidence>
<name>A0A074Z5B0_OPIVI</name>
<organism evidence="2 3">
    <name type="scientific">Opisthorchis viverrini</name>
    <name type="common">Southeast Asian liver fluke</name>
    <dbReference type="NCBI Taxonomy" id="6198"/>
    <lineage>
        <taxon>Eukaryota</taxon>
        <taxon>Metazoa</taxon>
        <taxon>Spiralia</taxon>
        <taxon>Lophotrochozoa</taxon>
        <taxon>Platyhelminthes</taxon>
        <taxon>Trematoda</taxon>
        <taxon>Digenea</taxon>
        <taxon>Opisthorchiida</taxon>
        <taxon>Opisthorchiata</taxon>
        <taxon>Opisthorchiidae</taxon>
        <taxon>Opisthorchis</taxon>
    </lineage>
</organism>
<keyword evidence="3" id="KW-1185">Reference proteome</keyword>
<feature type="region of interest" description="Disordered" evidence="1">
    <location>
        <begin position="1"/>
        <end position="29"/>
    </location>
</feature>
<dbReference type="AlphaFoldDB" id="A0A074Z5B0"/>
<dbReference type="GeneID" id="20324968"/>
<reference evidence="2 3" key="1">
    <citation type="submission" date="2013-11" db="EMBL/GenBank/DDBJ databases">
        <title>Opisthorchis viverrini - life in the bile duct.</title>
        <authorList>
            <person name="Young N.D."/>
            <person name="Nagarajan N."/>
            <person name="Lin S.J."/>
            <person name="Korhonen P.K."/>
            <person name="Jex A.R."/>
            <person name="Hall R.S."/>
            <person name="Safavi-Hemami H."/>
            <person name="Kaewkong W."/>
            <person name="Bertrand D."/>
            <person name="Gao S."/>
            <person name="Seet Q."/>
            <person name="Wongkham S."/>
            <person name="Teh B.T."/>
            <person name="Wongkham C."/>
            <person name="Intapan P.M."/>
            <person name="Maleewong W."/>
            <person name="Yang X."/>
            <person name="Hu M."/>
            <person name="Wang Z."/>
            <person name="Hofmann A."/>
            <person name="Sternberg P.W."/>
            <person name="Tan P."/>
            <person name="Wang J."/>
            <person name="Gasser R.B."/>
        </authorList>
    </citation>
    <scope>NUCLEOTIDE SEQUENCE [LARGE SCALE GENOMIC DNA]</scope>
</reference>
<dbReference type="EMBL" id="KL597028">
    <property type="protein sequence ID" value="KER20707.1"/>
    <property type="molecule type" value="Genomic_DNA"/>
</dbReference>
<dbReference type="KEGG" id="ovi:T265_10800"/>
<gene>
    <name evidence="2" type="ORF">T265_10800</name>
</gene>
<sequence>MASVEKASYGRSSGAAVGSRDPGETLMRDHRPVVEANFGQNRNRKKPALPALCTINRFGVPECCPS</sequence>